<evidence type="ECO:0000313" key="12">
    <source>
        <dbReference type="EMBL" id="KAJ2755190.1"/>
    </source>
</evidence>
<dbReference type="GO" id="GO:0006284">
    <property type="term" value="P:base-excision repair"/>
    <property type="evidence" value="ECO:0007669"/>
    <property type="project" value="InterPro"/>
</dbReference>
<organism evidence="12 13">
    <name type="scientific">Coemansia pectinata</name>
    <dbReference type="NCBI Taxonomy" id="1052879"/>
    <lineage>
        <taxon>Eukaryota</taxon>
        <taxon>Fungi</taxon>
        <taxon>Fungi incertae sedis</taxon>
        <taxon>Zoopagomycota</taxon>
        <taxon>Kickxellomycotina</taxon>
        <taxon>Kickxellomycetes</taxon>
        <taxon>Kickxellales</taxon>
        <taxon>Kickxellaceae</taxon>
        <taxon>Coemansia</taxon>
    </lineage>
</organism>
<feature type="region of interest" description="Disordered" evidence="10">
    <location>
        <begin position="277"/>
        <end position="296"/>
    </location>
</feature>
<dbReference type="GO" id="GO:0003906">
    <property type="term" value="F:DNA-(apurinic or apyrimidinic site) endonuclease activity"/>
    <property type="evidence" value="ECO:0007669"/>
    <property type="project" value="InterPro"/>
</dbReference>
<keyword evidence="6" id="KW-0234">DNA repair</keyword>
<dbReference type="Gene3D" id="3.20.190.10">
    <property type="entry name" value="MutM-like, N-terminal"/>
    <property type="match status" value="1"/>
</dbReference>
<dbReference type="GO" id="GO:0003684">
    <property type="term" value="F:damaged DNA binding"/>
    <property type="evidence" value="ECO:0007669"/>
    <property type="project" value="InterPro"/>
</dbReference>
<dbReference type="OrthoDB" id="444592at2759"/>
<evidence type="ECO:0000256" key="6">
    <source>
        <dbReference type="ARBA" id="ARBA00023204"/>
    </source>
</evidence>
<dbReference type="PANTHER" id="PTHR22993:SF9">
    <property type="entry name" value="FORMAMIDOPYRIMIDINE-DNA GLYCOSYLASE"/>
    <property type="match status" value="1"/>
</dbReference>
<dbReference type="FunFam" id="1.10.8.50:FF:000009">
    <property type="entry name" value="Formamidopyrimidine-DNA glycosylase"/>
    <property type="match status" value="1"/>
</dbReference>
<evidence type="ECO:0000256" key="3">
    <source>
        <dbReference type="ARBA" id="ARBA00022763"/>
    </source>
</evidence>
<evidence type="ECO:0000256" key="9">
    <source>
        <dbReference type="ARBA" id="ARBA00023295"/>
    </source>
</evidence>
<keyword evidence="8" id="KW-0511">Multifunctional enzyme</keyword>
<dbReference type="SUPFAM" id="SSF81624">
    <property type="entry name" value="N-terminal domain of MutM-like DNA repair proteins"/>
    <property type="match status" value="1"/>
</dbReference>
<dbReference type="GO" id="GO:0016829">
    <property type="term" value="F:lyase activity"/>
    <property type="evidence" value="ECO:0007669"/>
    <property type="project" value="UniProtKB-KW"/>
</dbReference>
<dbReference type="InterPro" id="IPR010979">
    <property type="entry name" value="Ribosomal_uS13-like_H2TH"/>
</dbReference>
<dbReference type="SMART" id="SM01232">
    <property type="entry name" value="H2TH"/>
    <property type="match status" value="1"/>
</dbReference>
<comment type="similarity">
    <text evidence="2">Belongs to the FPG family.</text>
</comment>
<evidence type="ECO:0000256" key="10">
    <source>
        <dbReference type="SAM" id="MobiDB-lite"/>
    </source>
</evidence>
<keyword evidence="9" id="KW-0326">Glycosidase</keyword>
<dbReference type="PROSITE" id="PS51068">
    <property type="entry name" value="FPG_CAT"/>
    <property type="match status" value="1"/>
</dbReference>
<keyword evidence="7" id="KW-0456">Lyase</keyword>
<keyword evidence="3" id="KW-0227">DNA damage</keyword>
<reference evidence="12" key="1">
    <citation type="submission" date="2022-07" db="EMBL/GenBank/DDBJ databases">
        <title>Phylogenomic reconstructions and comparative analyses of Kickxellomycotina fungi.</title>
        <authorList>
            <person name="Reynolds N.K."/>
            <person name="Stajich J.E."/>
            <person name="Barry K."/>
            <person name="Grigoriev I.V."/>
            <person name="Crous P."/>
            <person name="Smith M.E."/>
        </authorList>
    </citation>
    <scope>NUCLEOTIDE SEQUENCE</scope>
    <source>
        <strain evidence="12">BCRC 34297</strain>
    </source>
</reference>
<dbReference type="Pfam" id="PF06831">
    <property type="entry name" value="H2TH"/>
    <property type="match status" value="1"/>
</dbReference>
<dbReference type="EMBL" id="JANBUH010000074">
    <property type="protein sequence ID" value="KAJ2755190.1"/>
    <property type="molecule type" value="Genomic_DNA"/>
</dbReference>
<dbReference type="InterPro" id="IPR035937">
    <property type="entry name" value="FPG_N"/>
</dbReference>
<gene>
    <name evidence="12" type="ORF">GGI19_001856</name>
</gene>
<name>A0A9W8H3G7_9FUNG</name>
<evidence type="ECO:0000256" key="5">
    <source>
        <dbReference type="ARBA" id="ARBA00023125"/>
    </source>
</evidence>
<evidence type="ECO:0000259" key="11">
    <source>
        <dbReference type="PROSITE" id="PS51068"/>
    </source>
</evidence>
<keyword evidence="4" id="KW-0378">Hydrolase</keyword>
<dbReference type="SMART" id="SM00898">
    <property type="entry name" value="Fapy_DNA_glyco"/>
    <property type="match status" value="1"/>
</dbReference>
<evidence type="ECO:0000256" key="7">
    <source>
        <dbReference type="ARBA" id="ARBA00023239"/>
    </source>
</evidence>
<keyword evidence="13" id="KW-1185">Reference proteome</keyword>
<sequence length="296" mass="33268">MPELPEVERARRLLQARCVGKKIMKVTAADDSIVFTNERGSELETLLSGRKLLDAGRRGKQFWLTLSGGLCLLMHFGMTGEIHVQGEKQNHYRKIDVDVGTMWPPRFTKFEMELTGKVRVAFTDPRRLGRIRTFAGDAADCPTISKLGFDPVLDPPELSVFQEAVGKRRMPIKSLLLCQEFSAGVGNWIADEVLYQSRIHPQQLACTLNELQTTALLQQLKAICNKAVEVNAESKLFPEDWLFHYRWSKGKGRQPAMPSGLRIEFVTVGGRTSAFVPDLQPAPTATKKRKAEKDDD</sequence>
<dbReference type="InterPro" id="IPR049332">
    <property type="entry name" value="Fpg-like_C"/>
</dbReference>
<evidence type="ECO:0000256" key="4">
    <source>
        <dbReference type="ARBA" id="ARBA00022801"/>
    </source>
</evidence>
<comment type="catalytic activity">
    <reaction evidence="1">
        <text>Hydrolysis of DNA containing ring-opened 7-methylguanine residues, releasing 2,6-diamino-4-hydroxy-5-(N-methyl)formamidopyrimidine.</text>
        <dbReference type="EC" id="3.2.2.23"/>
    </reaction>
</comment>
<dbReference type="InterPro" id="IPR012319">
    <property type="entry name" value="FPG_cat"/>
</dbReference>
<keyword evidence="5" id="KW-0238">DNA-binding</keyword>
<evidence type="ECO:0000313" key="13">
    <source>
        <dbReference type="Proteomes" id="UP001140011"/>
    </source>
</evidence>
<protein>
    <recommendedName>
        <fullName evidence="11">Formamidopyrimidine-DNA glycosylase catalytic domain-containing protein</fullName>
    </recommendedName>
</protein>
<dbReference type="PANTHER" id="PTHR22993">
    <property type="entry name" value="FORMAMIDOPYRIMIDINE-DNA GLYCOSYLASE"/>
    <property type="match status" value="1"/>
</dbReference>
<dbReference type="CDD" id="cd08972">
    <property type="entry name" value="PF_Nei_N"/>
    <property type="match status" value="1"/>
</dbReference>
<evidence type="ECO:0000256" key="8">
    <source>
        <dbReference type="ARBA" id="ARBA00023268"/>
    </source>
</evidence>
<proteinExistence type="inferred from homology"/>
<evidence type="ECO:0000256" key="1">
    <source>
        <dbReference type="ARBA" id="ARBA00001668"/>
    </source>
</evidence>
<accession>A0A9W8H3G7</accession>
<feature type="domain" description="Formamidopyrimidine-DNA glycosylase catalytic" evidence="11">
    <location>
        <begin position="2"/>
        <end position="129"/>
    </location>
</feature>
<dbReference type="GO" id="GO:0008270">
    <property type="term" value="F:zinc ion binding"/>
    <property type="evidence" value="ECO:0007669"/>
    <property type="project" value="InterPro"/>
</dbReference>
<comment type="caution">
    <text evidence="12">The sequence shown here is derived from an EMBL/GenBank/DDBJ whole genome shotgun (WGS) entry which is preliminary data.</text>
</comment>
<dbReference type="Pfam" id="PF01149">
    <property type="entry name" value="Fapy_DNA_glyco"/>
    <property type="match status" value="1"/>
</dbReference>
<dbReference type="Proteomes" id="UP001140011">
    <property type="component" value="Unassembled WGS sequence"/>
</dbReference>
<dbReference type="SUPFAM" id="SSF46946">
    <property type="entry name" value="S13-like H2TH domain"/>
    <property type="match status" value="1"/>
</dbReference>
<dbReference type="Pfam" id="PF21218">
    <property type="entry name" value="Fpg-like_C"/>
    <property type="match status" value="1"/>
</dbReference>
<dbReference type="AlphaFoldDB" id="A0A9W8H3G7"/>
<dbReference type="InterPro" id="IPR015886">
    <property type="entry name" value="H2TH_FPG"/>
</dbReference>
<evidence type="ECO:0000256" key="2">
    <source>
        <dbReference type="ARBA" id="ARBA00009409"/>
    </source>
</evidence>
<dbReference type="GO" id="GO:0008534">
    <property type="term" value="F:oxidized purine nucleobase lesion DNA N-glycosylase activity"/>
    <property type="evidence" value="ECO:0007669"/>
    <property type="project" value="UniProtKB-EC"/>
</dbReference>
<dbReference type="Gene3D" id="1.10.8.50">
    <property type="match status" value="1"/>
</dbReference>
<dbReference type="GO" id="GO:0005634">
    <property type="term" value="C:nucleus"/>
    <property type="evidence" value="ECO:0007669"/>
    <property type="project" value="TreeGrafter"/>
</dbReference>